<keyword evidence="2" id="KW-1133">Transmembrane helix</keyword>
<feature type="region of interest" description="Disordered" evidence="1">
    <location>
        <begin position="45"/>
        <end position="69"/>
    </location>
</feature>
<dbReference type="KEGG" id="thac:CSC3H3_23040"/>
<evidence type="ECO:0000256" key="1">
    <source>
        <dbReference type="SAM" id="MobiDB-lite"/>
    </source>
</evidence>
<evidence type="ECO:0000313" key="6">
    <source>
        <dbReference type="Proteomes" id="UP000233597"/>
    </source>
</evidence>
<dbReference type="EMBL" id="CP024200">
    <property type="protein sequence ID" value="AUG55726.1"/>
    <property type="molecule type" value="Genomic_DNA"/>
</dbReference>
<proteinExistence type="predicted"/>
<keyword evidence="5" id="KW-1185">Reference proteome</keyword>
<dbReference type="OrthoDB" id="9897928at2"/>
<sequence>MAEQDNQTSPGGWEGALDNLFKYFGQAKDAVFSTYSDWQNTFGGENSASNSSNYASGENYDSGWSNPAAPVQTSNPNLGLYIGVGVALLAGMILITRK</sequence>
<dbReference type="AlphaFoldDB" id="A0A2N3KTG3"/>
<reference evidence="4 6" key="1">
    <citation type="submission" date="2017-09" db="EMBL/GenBank/DDBJ databases">
        <title>Biodiversity and function of Thalassospira species in the particle-attached aromatic-hydrocarbon-degrading consortia from the surface seawater of the South China Sea.</title>
        <authorList>
            <person name="Dong C."/>
            <person name="Liu R."/>
            <person name="Shao Z."/>
        </authorList>
    </citation>
    <scope>NUCLEOTIDE SEQUENCE [LARGE SCALE GENOMIC DNA]</scope>
    <source>
        <strain evidence="4 6">CSC1P2</strain>
    </source>
</reference>
<evidence type="ECO:0000313" key="4">
    <source>
        <dbReference type="EMBL" id="PKR53879.1"/>
    </source>
</evidence>
<dbReference type="Proteomes" id="UP000233458">
    <property type="component" value="Plasmid pCSC3H3"/>
</dbReference>
<keyword evidence="3" id="KW-0614">Plasmid</keyword>
<evidence type="ECO:0000313" key="3">
    <source>
        <dbReference type="EMBL" id="AUG55726.1"/>
    </source>
</evidence>
<geneLocation type="plasmid" evidence="5">
    <name>pcsc3h3</name>
</geneLocation>
<reference evidence="3 5" key="2">
    <citation type="submission" date="2017-10" db="EMBL/GenBank/DDBJ databases">
        <title>Biodiversity and function of Thalassospira species in the particle-attached aromatic-hydrocarbon-degrading consortia from the surface seawater of the China South Sea.</title>
        <authorList>
            <person name="Dong C."/>
            <person name="Liu R."/>
            <person name="Shao Z."/>
        </authorList>
    </citation>
    <scope>NUCLEOTIDE SEQUENCE [LARGE SCALE GENOMIC DNA]</scope>
    <source>
        <strain evidence="3 5">CSC3H3</strain>
        <plasmid evidence="5">pcsc3h3</plasmid>
        <plasmid evidence="3">pCSC3H3</plasmid>
    </source>
</reference>
<keyword evidence="2" id="KW-0812">Transmembrane</keyword>
<name>A0A2N3KTG3_9PROT</name>
<feature type="transmembrane region" description="Helical" evidence="2">
    <location>
        <begin position="78"/>
        <end position="96"/>
    </location>
</feature>
<dbReference type="Proteomes" id="UP000233597">
    <property type="component" value="Unassembled WGS sequence"/>
</dbReference>
<keyword evidence="2" id="KW-0472">Membrane</keyword>
<dbReference type="EMBL" id="NWTK01000007">
    <property type="protein sequence ID" value="PKR53879.1"/>
    <property type="molecule type" value="Genomic_DNA"/>
</dbReference>
<gene>
    <name evidence="4" type="ORF">COO20_12800</name>
    <name evidence="3" type="ORF">CSC3H3_23040</name>
</gene>
<evidence type="ECO:0000256" key="2">
    <source>
        <dbReference type="SAM" id="Phobius"/>
    </source>
</evidence>
<protein>
    <submittedName>
        <fullName evidence="4">Uncharacterized protein</fullName>
    </submittedName>
</protein>
<geneLocation type="plasmid" evidence="3">
    <name>pCSC3H3</name>
</geneLocation>
<evidence type="ECO:0000313" key="5">
    <source>
        <dbReference type="Proteomes" id="UP000233458"/>
    </source>
</evidence>
<feature type="compositionally biased region" description="Low complexity" evidence="1">
    <location>
        <begin position="45"/>
        <end position="60"/>
    </location>
</feature>
<organism evidence="4 6">
    <name type="scientific">Thalassospira marina</name>
    <dbReference type="NCBI Taxonomy" id="2048283"/>
    <lineage>
        <taxon>Bacteria</taxon>
        <taxon>Pseudomonadati</taxon>
        <taxon>Pseudomonadota</taxon>
        <taxon>Alphaproteobacteria</taxon>
        <taxon>Rhodospirillales</taxon>
        <taxon>Thalassospiraceae</taxon>
        <taxon>Thalassospira</taxon>
    </lineage>
</organism>
<dbReference type="RefSeq" id="WP_101267078.1">
    <property type="nucleotide sequence ID" value="NZ_CP024200.1"/>
</dbReference>
<accession>A0A2N3KTG3</accession>